<dbReference type="InParanoid" id="A0A7I3ZG03"/>
<proteinExistence type="predicted"/>
<protein>
    <submittedName>
        <fullName evidence="1">Uncharacterized protein</fullName>
    </submittedName>
</protein>
<dbReference type="Gramene" id="Pp3c2_24600V3.3">
    <property type="protein sequence ID" value="PAC:32934771.CDS.1"/>
    <property type="gene ID" value="Pp3c2_24600"/>
</dbReference>
<keyword evidence="2" id="KW-1185">Reference proteome</keyword>
<dbReference type="Gramene" id="Pp3c2_24600V3.2">
    <property type="protein sequence ID" value="PAC:32934770.CDS.1"/>
    <property type="gene ID" value="Pp3c2_24600"/>
</dbReference>
<accession>A0A7I3ZG03</accession>
<organism evidence="1 2">
    <name type="scientific">Physcomitrium patens</name>
    <name type="common">Spreading-leaved earth moss</name>
    <name type="synonym">Physcomitrella patens</name>
    <dbReference type="NCBI Taxonomy" id="3218"/>
    <lineage>
        <taxon>Eukaryota</taxon>
        <taxon>Viridiplantae</taxon>
        <taxon>Streptophyta</taxon>
        <taxon>Embryophyta</taxon>
        <taxon>Bryophyta</taxon>
        <taxon>Bryophytina</taxon>
        <taxon>Bryopsida</taxon>
        <taxon>Funariidae</taxon>
        <taxon>Funariales</taxon>
        <taxon>Funariaceae</taxon>
        <taxon>Physcomitrium</taxon>
    </lineage>
</organism>
<reference evidence="1" key="3">
    <citation type="submission" date="2020-12" db="UniProtKB">
        <authorList>
            <consortium name="EnsemblPlants"/>
        </authorList>
    </citation>
    <scope>IDENTIFICATION</scope>
</reference>
<dbReference type="EnsemblPlants" id="Pp3c2_24600V3.3">
    <property type="protein sequence ID" value="PAC:32934771.CDS.1"/>
    <property type="gene ID" value="Pp3c2_24600"/>
</dbReference>
<name>A0A7I3ZG03_PHYPA</name>
<evidence type="ECO:0000313" key="2">
    <source>
        <dbReference type="Proteomes" id="UP000006727"/>
    </source>
</evidence>
<evidence type="ECO:0000313" key="1">
    <source>
        <dbReference type="EnsemblPlants" id="PAC:32934771.CDS.1"/>
    </source>
</evidence>
<reference evidence="1 2" key="1">
    <citation type="journal article" date="2008" name="Science">
        <title>The Physcomitrella genome reveals evolutionary insights into the conquest of land by plants.</title>
        <authorList>
            <person name="Rensing S."/>
            <person name="Lang D."/>
            <person name="Zimmer A."/>
            <person name="Terry A."/>
            <person name="Salamov A."/>
            <person name="Shapiro H."/>
            <person name="Nishiyama T."/>
            <person name="Perroud P.-F."/>
            <person name="Lindquist E."/>
            <person name="Kamisugi Y."/>
            <person name="Tanahashi T."/>
            <person name="Sakakibara K."/>
            <person name="Fujita T."/>
            <person name="Oishi K."/>
            <person name="Shin-I T."/>
            <person name="Kuroki Y."/>
            <person name="Toyoda A."/>
            <person name="Suzuki Y."/>
            <person name="Hashimoto A."/>
            <person name="Yamaguchi K."/>
            <person name="Sugano A."/>
            <person name="Kohara Y."/>
            <person name="Fujiyama A."/>
            <person name="Anterola A."/>
            <person name="Aoki S."/>
            <person name="Ashton N."/>
            <person name="Barbazuk W.B."/>
            <person name="Barker E."/>
            <person name="Bennetzen J."/>
            <person name="Bezanilla M."/>
            <person name="Blankenship R."/>
            <person name="Cho S.H."/>
            <person name="Dutcher S."/>
            <person name="Estelle M."/>
            <person name="Fawcett J.A."/>
            <person name="Gundlach H."/>
            <person name="Hanada K."/>
            <person name="Heyl A."/>
            <person name="Hicks K.A."/>
            <person name="Hugh J."/>
            <person name="Lohr M."/>
            <person name="Mayer K."/>
            <person name="Melkozernov A."/>
            <person name="Murata T."/>
            <person name="Nelson D."/>
            <person name="Pils B."/>
            <person name="Prigge M."/>
            <person name="Reiss B."/>
            <person name="Renner T."/>
            <person name="Rombauts S."/>
            <person name="Rushton P."/>
            <person name="Sanderfoot A."/>
            <person name="Schween G."/>
            <person name="Shiu S.-H."/>
            <person name="Stueber K."/>
            <person name="Theodoulou F.L."/>
            <person name="Tu H."/>
            <person name="Van de Peer Y."/>
            <person name="Verrier P.J."/>
            <person name="Waters E."/>
            <person name="Wood A."/>
            <person name="Yang L."/>
            <person name="Cove D."/>
            <person name="Cuming A."/>
            <person name="Hasebe M."/>
            <person name="Lucas S."/>
            <person name="Mishler D.B."/>
            <person name="Reski R."/>
            <person name="Grigoriev I."/>
            <person name="Quatrano R.S."/>
            <person name="Boore J.L."/>
        </authorList>
    </citation>
    <scope>NUCLEOTIDE SEQUENCE [LARGE SCALE GENOMIC DNA]</scope>
    <source>
        <strain evidence="1 2">cv. Gransden 2004</strain>
    </source>
</reference>
<sequence>MRKLWMFSKPYLRVQVYHMTMEELGIRHLSTRIEFSQEDKFRMAHIRLPLQTAIGGRNLLRLQDRGESWIHCLHCQSDTYMVGTTTRSSVEELQNLTMSSHTNRVSFMNTVILW</sequence>
<dbReference type="EMBL" id="ABEU02000002">
    <property type="status" value="NOT_ANNOTATED_CDS"/>
    <property type="molecule type" value="Genomic_DNA"/>
</dbReference>
<reference evidence="1 2" key="2">
    <citation type="journal article" date="2018" name="Plant J.">
        <title>The Physcomitrella patens chromosome-scale assembly reveals moss genome structure and evolution.</title>
        <authorList>
            <person name="Lang D."/>
            <person name="Ullrich K.K."/>
            <person name="Murat F."/>
            <person name="Fuchs J."/>
            <person name="Jenkins J."/>
            <person name="Haas F.B."/>
            <person name="Piednoel M."/>
            <person name="Gundlach H."/>
            <person name="Van Bel M."/>
            <person name="Meyberg R."/>
            <person name="Vives C."/>
            <person name="Morata J."/>
            <person name="Symeonidi A."/>
            <person name="Hiss M."/>
            <person name="Muchero W."/>
            <person name="Kamisugi Y."/>
            <person name="Saleh O."/>
            <person name="Blanc G."/>
            <person name="Decker E.L."/>
            <person name="van Gessel N."/>
            <person name="Grimwood J."/>
            <person name="Hayes R.D."/>
            <person name="Graham S.W."/>
            <person name="Gunter L.E."/>
            <person name="McDaniel S.F."/>
            <person name="Hoernstein S.N.W."/>
            <person name="Larsson A."/>
            <person name="Li F.W."/>
            <person name="Perroud P.F."/>
            <person name="Phillips J."/>
            <person name="Ranjan P."/>
            <person name="Rokshar D.S."/>
            <person name="Rothfels C.J."/>
            <person name="Schneider L."/>
            <person name="Shu S."/>
            <person name="Stevenson D.W."/>
            <person name="Thummler F."/>
            <person name="Tillich M."/>
            <person name="Villarreal Aguilar J.C."/>
            <person name="Widiez T."/>
            <person name="Wong G.K."/>
            <person name="Wymore A."/>
            <person name="Zhang Y."/>
            <person name="Zimmer A.D."/>
            <person name="Quatrano R.S."/>
            <person name="Mayer K.F.X."/>
            <person name="Goodstein D."/>
            <person name="Casacuberta J.M."/>
            <person name="Vandepoele K."/>
            <person name="Reski R."/>
            <person name="Cuming A.C."/>
            <person name="Tuskan G.A."/>
            <person name="Maumus F."/>
            <person name="Salse J."/>
            <person name="Schmutz J."/>
            <person name="Rensing S.A."/>
        </authorList>
    </citation>
    <scope>NUCLEOTIDE SEQUENCE [LARGE SCALE GENOMIC DNA]</scope>
    <source>
        <strain evidence="1 2">cv. Gransden 2004</strain>
    </source>
</reference>
<dbReference type="AlphaFoldDB" id="A0A7I3ZG03"/>
<dbReference type="EnsemblPlants" id="Pp3c2_24600V3.2">
    <property type="protein sequence ID" value="PAC:32934770.CDS.1"/>
    <property type="gene ID" value="Pp3c2_24600"/>
</dbReference>
<dbReference type="Proteomes" id="UP000006727">
    <property type="component" value="Chromosome 2"/>
</dbReference>